<keyword evidence="2" id="KW-0808">Transferase</keyword>
<dbReference type="Gene3D" id="3.40.50.150">
    <property type="entry name" value="Vaccinia Virus protein VP39"/>
    <property type="match status" value="1"/>
</dbReference>
<reference evidence="5" key="1">
    <citation type="journal article" date="2019" name="Int. J. Syst. Evol. Microbiol.">
        <title>The Global Catalogue of Microorganisms (GCM) 10K type strain sequencing project: providing services to taxonomists for standard genome sequencing and annotation.</title>
        <authorList>
            <consortium name="The Broad Institute Genomics Platform"/>
            <consortium name="The Broad Institute Genome Sequencing Center for Infectious Disease"/>
            <person name="Wu L."/>
            <person name="Ma J."/>
        </authorList>
    </citation>
    <scope>NUCLEOTIDE SEQUENCE [LARGE SCALE GENOMIC DNA]</scope>
    <source>
        <strain evidence="5">CGMCC 1.5362</strain>
    </source>
</reference>
<evidence type="ECO:0000256" key="3">
    <source>
        <dbReference type="SAM" id="MobiDB-lite"/>
    </source>
</evidence>
<protein>
    <submittedName>
        <fullName evidence="4">DNA methylase</fullName>
    </submittedName>
</protein>
<dbReference type="RefSeq" id="WP_022920598.1">
    <property type="nucleotide sequence ID" value="NZ_BMLB01000002.1"/>
</dbReference>
<dbReference type="InterPro" id="IPR029063">
    <property type="entry name" value="SAM-dependent_MTases_sf"/>
</dbReference>
<gene>
    <name evidence="4" type="ORF">GCM10011509_08970</name>
</gene>
<keyword evidence="1 4" id="KW-0489">Methyltransferase</keyword>
<dbReference type="SUPFAM" id="SSF53335">
    <property type="entry name" value="S-adenosyl-L-methionine-dependent methyltransferases"/>
    <property type="match status" value="1"/>
</dbReference>
<keyword evidence="5" id="KW-1185">Reference proteome</keyword>
<dbReference type="PANTHER" id="PTHR43542">
    <property type="entry name" value="METHYLTRANSFERASE"/>
    <property type="match status" value="1"/>
</dbReference>
<feature type="region of interest" description="Disordered" evidence="3">
    <location>
        <begin position="1"/>
        <end position="26"/>
    </location>
</feature>
<dbReference type="CDD" id="cd02440">
    <property type="entry name" value="AdoMet_MTases"/>
    <property type="match status" value="1"/>
</dbReference>
<dbReference type="InterPro" id="IPR004398">
    <property type="entry name" value="RNA_MeTrfase_RsmD"/>
</dbReference>
<proteinExistence type="predicted"/>
<dbReference type="PANTHER" id="PTHR43542:SF1">
    <property type="entry name" value="METHYLTRANSFERASE"/>
    <property type="match status" value="1"/>
</dbReference>
<name>A0ABQ2F877_9MICO</name>
<evidence type="ECO:0000256" key="1">
    <source>
        <dbReference type="ARBA" id="ARBA00022603"/>
    </source>
</evidence>
<dbReference type="NCBIfam" id="TIGR00095">
    <property type="entry name" value="16S rRNA (guanine(966)-N(2))-methyltransferase RsmD"/>
    <property type="match status" value="1"/>
</dbReference>
<dbReference type="Pfam" id="PF03602">
    <property type="entry name" value="Cons_hypoth95"/>
    <property type="match status" value="1"/>
</dbReference>
<dbReference type="Proteomes" id="UP000662111">
    <property type="component" value="Unassembled WGS sequence"/>
</dbReference>
<dbReference type="GO" id="GO:0032259">
    <property type="term" value="P:methylation"/>
    <property type="evidence" value="ECO:0007669"/>
    <property type="project" value="UniProtKB-KW"/>
</dbReference>
<evidence type="ECO:0000313" key="4">
    <source>
        <dbReference type="EMBL" id="GGK62731.1"/>
    </source>
</evidence>
<dbReference type="PIRSF" id="PIRSF004553">
    <property type="entry name" value="CHP00095"/>
    <property type="match status" value="1"/>
</dbReference>
<dbReference type="EMBL" id="BMLB01000002">
    <property type="protein sequence ID" value="GGK62731.1"/>
    <property type="molecule type" value="Genomic_DNA"/>
</dbReference>
<evidence type="ECO:0000256" key="2">
    <source>
        <dbReference type="ARBA" id="ARBA00022679"/>
    </source>
</evidence>
<comment type="caution">
    <text evidence="4">The sequence shown here is derived from an EMBL/GenBank/DDBJ whole genome shotgun (WGS) entry which is preliminary data.</text>
</comment>
<accession>A0ABQ2F877</accession>
<organism evidence="4 5">
    <name type="scientific">Ornithinimicrobium pekingense</name>
    <dbReference type="NCBI Taxonomy" id="384677"/>
    <lineage>
        <taxon>Bacteria</taxon>
        <taxon>Bacillati</taxon>
        <taxon>Actinomycetota</taxon>
        <taxon>Actinomycetes</taxon>
        <taxon>Micrococcales</taxon>
        <taxon>Ornithinimicrobiaceae</taxon>
        <taxon>Ornithinimicrobium</taxon>
    </lineage>
</organism>
<evidence type="ECO:0000313" key="5">
    <source>
        <dbReference type="Proteomes" id="UP000662111"/>
    </source>
</evidence>
<dbReference type="GO" id="GO:0008168">
    <property type="term" value="F:methyltransferase activity"/>
    <property type="evidence" value="ECO:0007669"/>
    <property type="project" value="UniProtKB-KW"/>
</dbReference>
<sequence length="195" mass="20675">MTRIIAGRAGGRSIATPRGSGTRPTTDRVREAVFSRLQALIDLEGARVLDLYAGSGALGLEAVSRGAAHLLAVEKHRATAALVERNARDLGLADRVRVRAASVTTVLREGPAGEDDRYHVVLLDPPYPLSEPDVAEVLGLLVTQGWLDPEAVLVVERSSRSPEPTWPSGLAHLGSRTYGETAVHVAEVSPPHTGS</sequence>